<sequence>MLTSVADARLFFHKNEQPIYFVSASPFNLLGIDTWVSNFKFINLIDCFDGRHPNVFVPSHDATQEFESMEEINNHLLGNKEVLDYIRPKKRGQGVFLMFDGETEQLAKAAKLRIPFPKAKLRNRLDDKIQTVKIGERAGVPSVPNVLAKISSYEDLCQKAEHLGTDLVIQTSFGDSGHTTFFVSSKATWKKHADEIVSAGTVKIMTRIKCHQAAIEACTTRCGTVVGPLMTEIVGFKELTPYRGGWAGNEISPDAFPIEISERARDLTFKFGEELRKTGYRGYFELDFLIDQDTNEVWLGELNPRVTGASAMTNIASFAFADMPLFLFHLLEFSGQDFDIDIGEVNKRWSEPKNIDTWSQLVIKYTEDEVGVIEDAPESGIYHIGDDGRLELDRFDLRRSNLDDKTEGFFLRIAGSGDYCYEGADLGILITKGRLMSKNHKLTKRAKDWVKAIRSGYTTRALAPFEDTPPQIQEPGAFKII</sequence>
<feature type="domain" description="ATP-grasp" evidence="2">
    <location>
        <begin position="132"/>
        <end position="332"/>
    </location>
</feature>
<keyword evidence="1" id="KW-0067">ATP-binding</keyword>
<dbReference type="EMBL" id="QBKU01000001">
    <property type="protein sequence ID" value="PTX75784.1"/>
    <property type="molecule type" value="Genomic_DNA"/>
</dbReference>
<accession>A0A2T6CJW9</accession>
<dbReference type="InterPro" id="IPR011761">
    <property type="entry name" value="ATP-grasp"/>
</dbReference>
<dbReference type="GO" id="GO:0005524">
    <property type="term" value="F:ATP binding"/>
    <property type="evidence" value="ECO:0007669"/>
    <property type="project" value="UniProtKB-UniRule"/>
</dbReference>
<dbReference type="Gene3D" id="3.30.470.20">
    <property type="entry name" value="ATP-grasp fold, B domain"/>
    <property type="match status" value="1"/>
</dbReference>
<proteinExistence type="predicted"/>
<name>A0A2T6CJW9_9RHOB</name>
<keyword evidence="1" id="KW-0547">Nucleotide-binding</keyword>
<evidence type="ECO:0000313" key="3">
    <source>
        <dbReference type="EMBL" id="PTX75784.1"/>
    </source>
</evidence>
<gene>
    <name evidence="3" type="ORF">C8N31_101445</name>
</gene>
<dbReference type="PROSITE" id="PS50975">
    <property type="entry name" value="ATP_GRASP"/>
    <property type="match status" value="1"/>
</dbReference>
<dbReference type="OrthoDB" id="4632333at2"/>
<comment type="caution">
    <text evidence="3">The sequence shown here is derived from an EMBL/GenBank/DDBJ whole genome shotgun (WGS) entry which is preliminary data.</text>
</comment>
<evidence type="ECO:0000256" key="1">
    <source>
        <dbReference type="PROSITE-ProRule" id="PRU00409"/>
    </source>
</evidence>
<dbReference type="Proteomes" id="UP000244092">
    <property type="component" value="Unassembled WGS sequence"/>
</dbReference>
<dbReference type="NCBIfam" id="NF005096">
    <property type="entry name" value="PRK06524.1"/>
    <property type="match status" value="1"/>
</dbReference>
<organism evidence="3 4">
    <name type="scientific">Sulfitobacter mediterraneus</name>
    <dbReference type="NCBI Taxonomy" id="83219"/>
    <lineage>
        <taxon>Bacteria</taxon>
        <taxon>Pseudomonadati</taxon>
        <taxon>Pseudomonadota</taxon>
        <taxon>Alphaproteobacteria</taxon>
        <taxon>Rhodobacterales</taxon>
        <taxon>Roseobacteraceae</taxon>
        <taxon>Sulfitobacter</taxon>
    </lineage>
</organism>
<evidence type="ECO:0000313" key="4">
    <source>
        <dbReference type="Proteomes" id="UP000244092"/>
    </source>
</evidence>
<evidence type="ECO:0000259" key="2">
    <source>
        <dbReference type="PROSITE" id="PS50975"/>
    </source>
</evidence>
<dbReference type="GO" id="GO:0046872">
    <property type="term" value="F:metal ion binding"/>
    <property type="evidence" value="ECO:0007669"/>
    <property type="project" value="InterPro"/>
</dbReference>
<protein>
    <recommendedName>
        <fullName evidence="2">ATP-grasp domain-containing protein</fullName>
    </recommendedName>
</protein>
<reference evidence="3 4" key="1">
    <citation type="submission" date="2018-04" db="EMBL/GenBank/DDBJ databases">
        <title>Genomic Encyclopedia of Archaeal and Bacterial Type Strains, Phase II (KMG-II): from individual species to whole genera.</title>
        <authorList>
            <person name="Goeker M."/>
        </authorList>
    </citation>
    <scope>NUCLEOTIDE SEQUENCE [LARGE SCALE GENOMIC DNA]</scope>
    <source>
        <strain evidence="3 4">DSM 12244</strain>
    </source>
</reference>
<dbReference type="SUPFAM" id="SSF56059">
    <property type="entry name" value="Glutathione synthetase ATP-binding domain-like"/>
    <property type="match status" value="1"/>
</dbReference>
<dbReference type="AlphaFoldDB" id="A0A2T6CJW9"/>